<dbReference type="GO" id="GO:0009279">
    <property type="term" value="C:cell outer membrane"/>
    <property type="evidence" value="ECO:0007669"/>
    <property type="project" value="UniProtKB-SubCell"/>
</dbReference>
<reference evidence="12" key="1">
    <citation type="submission" date="2020-11" db="EMBL/GenBank/DDBJ databases">
        <title>Novosphingobium aureum sp. nov., a marine bacterium isolated from sediment of a salt flat.</title>
        <authorList>
            <person name="Yoo Y."/>
            <person name="Kim J.-J."/>
        </authorList>
    </citation>
    <scope>NUCLEOTIDE SEQUENCE</scope>
    <source>
        <strain evidence="12">YJ-S2-02</strain>
    </source>
</reference>
<dbReference type="PANTHER" id="PTHR40980:SF3">
    <property type="entry name" value="TONB-DEPENDENT RECEPTOR-LIKE BETA-BARREL DOMAIN-CONTAINING PROTEIN"/>
    <property type="match status" value="1"/>
</dbReference>
<proteinExistence type="inferred from homology"/>
<keyword evidence="4 8" id="KW-0812">Transmembrane</keyword>
<comment type="subcellular location">
    <subcellularLocation>
        <location evidence="1 8">Cell outer membrane</location>
        <topology evidence="1 8">Multi-pass membrane protein</topology>
    </subcellularLocation>
</comment>
<dbReference type="InterPro" id="IPR039426">
    <property type="entry name" value="TonB-dep_rcpt-like"/>
</dbReference>
<evidence type="ECO:0000313" key="12">
    <source>
        <dbReference type="EMBL" id="MBH0114880.1"/>
    </source>
</evidence>
<accession>A0A931MN07</accession>
<dbReference type="PANTHER" id="PTHR40980">
    <property type="entry name" value="PLUG DOMAIN-CONTAINING PROTEIN"/>
    <property type="match status" value="1"/>
</dbReference>
<keyword evidence="7 8" id="KW-0998">Cell outer membrane</keyword>
<evidence type="ECO:0000256" key="7">
    <source>
        <dbReference type="ARBA" id="ARBA00023237"/>
    </source>
</evidence>
<gene>
    <name evidence="12" type="ORF">I5E68_18185</name>
</gene>
<dbReference type="Pfam" id="PF00593">
    <property type="entry name" value="TonB_dep_Rec_b-barrel"/>
    <property type="match status" value="1"/>
</dbReference>
<dbReference type="SUPFAM" id="SSF56935">
    <property type="entry name" value="Porins"/>
    <property type="match status" value="1"/>
</dbReference>
<comment type="caution">
    <text evidence="12">The sequence shown here is derived from an EMBL/GenBank/DDBJ whole genome shotgun (WGS) entry which is preliminary data.</text>
</comment>
<protein>
    <submittedName>
        <fullName evidence="12">TonB-dependent receptor</fullName>
    </submittedName>
</protein>
<evidence type="ECO:0000313" key="13">
    <source>
        <dbReference type="Proteomes" id="UP000617634"/>
    </source>
</evidence>
<comment type="similarity">
    <text evidence="8 9">Belongs to the TonB-dependent receptor family.</text>
</comment>
<dbReference type="InterPro" id="IPR036942">
    <property type="entry name" value="Beta-barrel_TonB_sf"/>
</dbReference>
<evidence type="ECO:0000256" key="4">
    <source>
        <dbReference type="ARBA" id="ARBA00022692"/>
    </source>
</evidence>
<organism evidence="12 13">
    <name type="scientific">Novosphingobium aureum</name>
    <dbReference type="NCBI Taxonomy" id="2792964"/>
    <lineage>
        <taxon>Bacteria</taxon>
        <taxon>Pseudomonadati</taxon>
        <taxon>Pseudomonadota</taxon>
        <taxon>Alphaproteobacteria</taxon>
        <taxon>Sphingomonadales</taxon>
        <taxon>Sphingomonadaceae</taxon>
        <taxon>Novosphingobium</taxon>
    </lineage>
</organism>
<dbReference type="InterPro" id="IPR012910">
    <property type="entry name" value="Plug_dom"/>
</dbReference>
<dbReference type="InterPro" id="IPR037066">
    <property type="entry name" value="Plug_dom_sf"/>
</dbReference>
<evidence type="ECO:0000256" key="2">
    <source>
        <dbReference type="ARBA" id="ARBA00022448"/>
    </source>
</evidence>
<dbReference type="Gene3D" id="2.170.130.10">
    <property type="entry name" value="TonB-dependent receptor, plug domain"/>
    <property type="match status" value="1"/>
</dbReference>
<dbReference type="EMBL" id="JADZGI010000004">
    <property type="protein sequence ID" value="MBH0114880.1"/>
    <property type="molecule type" value="Genomic_DNA"/>
</dbReference>
<dbReference type="InterPro" id="IPR000531">
    <property type="entry name" value="Beta-barrel_TonB"/>
</dbReference>
<evidence type="ECO:0000256" key="8">
    <source>
        <dbReference type="PROSITE-ProRule" id="PRU01360"/>
    </source>
</evidence>
<keyword evidence="12" id="KW-0675">Receptor</keyword>
<keyword evidence="2 8" id="KW-0813">Transport</keyword>
<keyword evidence="5 9" id="KW-0798">TonB box</keyword>
<dbReference type="Pfam" id="PF07715">
    <property type="entry name" value="Plug"/>
    <property type="match status" value="1"/>
</dbReference>
<dbReference type="Proteomes" id="UP000617634">
    <property type="component" value="Unassembled WGS sequence"/>
</dbReference>
<feature type="domain" description="TonB-dependent receptor plug" evidence="11">
    <location>
        <begin position="96"/>
        <end position="207"/>
    </location>
</feature>
<keyword evidence="6 8" id="KW-0472">Membrane</keyword>
<dbReference type="NCBIfam" id="TIGR01782">
    <property type="entry name" value="TonB-Xanth-Caul"/>
    <property type="match status" value="1"/>
</dbReference>
<dbReference type="AlphaFoldDB" id="A0A931MN07"/>
<sequence length="1017" mass="110256">MQNDSAILRVQRNIDWDRRGLKVAIFHNLRSGIARADSRRILRAGASAGVLAICALPSAGWAQAGDAATGDDGVAEEQAIIVTGIRASLESAIDRKRDAEVVVDSITAQDIGALPDRSVSEALQRVPGVTLQRTSDARDPARLSGEGGGVFIRGLSFVRSELNGRDVFSAANGRSLSFEDISADLLAGVDVYKNPSADMIEGGIGGTIDLRTRKPFDAPGFVAAFSGDINYADLREESFMSGSALISDRFDTGLGEIGVLLSYSISNIGNRTDSISTGRYVPTEVTADDIANASNPSVAAGDTVYIPNSMGYRRIDWQQKRTAFDGSLQWRPSSTLEFTAEALISKATPNDIEYAMGDWAQPETYNDSYVYGAAGELVSGTAQNRELNMDTRAGSQTKKTQDYSFKAKWEPDDHWTVTTDLQYVKSTAQVYSMTAFNGVDARGTFDFDFTGDTPYLSITPTDPSASFADKSANWWAAAMDHIEDNEADQWSWRGDVEYAFDDDSLLKSIKLGARYTDRSAITRQTTYNWGLLSAQYWQPGNEVRFDETGYPGGPQVSDLPNQTTFVNFPNFFRGEAGNPTSGLWFPSANLVQNGTGYAYDYLQATLSNGWGWAPLSDDYSQTTAGGGINIQGQKTYAGYAVARFGAWESPIGHFDGNIGVRVVRTEASARGSATNLGTITTVCAAGTSCPELDAALAFVQGDLGATQTSGSNSYTDVLPSLNLRFFATDDLQIRFAASKGIARPSFTQLNPYTNLNFSFDNNGQPNGTGVGGATTAFTGTAGNPDLKPTRSNNFDLSFEYYYGRSNSVTLAAFYKEISDYIFAGLEQQTYTSGGETITFDVTRQTNGSKGKIKGMELAYTQFFDFLPGALSGLGFQGNVTYVDSSGGKNTAVNVFDPNQTDNAGLELPLEGMSKWSYNVAAIYETSAVSARAAYNWRSSYLLTTSAANINYPVWADSYGQLDASILFNVGEHFKIGVQGTNLLDSRTYLRVGDPDLKPRYSWTETDRRFAVLVRTRF</sequence>
<evidence type="ECO:0000256" key="5">
    <source>
        <dbReference type="ARBA" id="ARBA00023077"/>
    </source>
</evidence>
<keyword evidence="3 8" id="KW-1134">Transmembrane beta strand</keyword>
<evidence type="ECO:0000259" key="10">
    <source>
        <dbReference type="Pfam" id="PF00593"/>
    </source>
</evidence>
<name>A0A931MN07_9SPHN</name>
<feature type="domain" description="TonB-dependent receptor-like beta-barrel" evidence="10">
    <location>
        <begin position="442"/>
        <end position="982"/>
    </location>
</feature>
<dbReference type="Gene3D" id="2.40.170.20">
    <property type="entry name" value="TonB-dependent receptor, beta-barrel domain"/>
    <property type="match status" value="1"/>
</dbReference>
<evidence type="ECO:0000256" key="3">
    <source>
        <dbReference type="ARBA" id="ARBA00022452"/>
    </source>
</evidence>
<evidence type="ECO:0000256" key="9">
    <source>
        <dbReference type="RuleBase" id="RU003357"/>
    </source>
</evidence>
<evidence type="ECO:0000256" key="1">
    <source>
        <dbReference type="ARBA" id="ARBA00004571"/>
    </source>
</evidence>
<evidence type="ECO:0000259" key="11">
    <source>
        <dbReference type="Pfam" id="PF07715"/>
    </source>
</evidence>
<dbReference type="PROSITE" id="PS52016">
    <property type="entry name" value="TONB_DEPENDENT_REC_3"/>
    <property type="match status" value="1"/>
</dbReference>
<dbReference type="InterPro" id="IPR010104">
    <property type="entry name" value="TonB_rcpt_bac"/>
</dbReference>
<keyword evidence="13" id="KW-1185">Reference proteome</keyword>
<evidence type="ECO:0000256" key="6">
    <source>
        <dbReference type="ARBA" id="ARBA00023136"/>
    </source>
</evidence>